<dbReference type="Proteomes" id="UP000604241">
    <property type="component" value="Unassembled WGS sequence"/>
</dbReference>
<dbReference type="InterPro" id="IPR004260">
    <property type="entry name" value="Pyr-dimer_DNA_glycosylase"/>
</dbReference>
<evidence type="ECO:0000313" key="2">
    <source>
        <dbReference type="Proteomes" id="UP000604241"/>
    </source>
</evidence>
<dbReference type="EMBL" id="JACSQV010000007">
    <property type="protein sequence ID" value="MBD7918520.1"/>
    <property type="molecule type" value="Genomic_DNA"/>
</dbReference>
<organism evidence="1 2">
    <name type="scientific">Cellulomonas avistercoris</name>
    <dbReference type="NCBI Taxonomy" id="2762242"/>
    <lineage>
        <taxon>Bacteria</taxon>
        <taxon>Bacillati</taxon>
        <taxon>Actinomycetota</taxon>
        <taxon>Actinomycetes</taxon>
        <taxon>Micrococcales</taxon>
        <taxon>Cellulomonadaceae</taxon>
        <taxon>Cellulomonas</taxon>
    </lineage>
</organism>
<accession>A0ABR8QDR6</accession>
<dbReference type="Pfam" id="PF03013">
    <property type="entry name" value="Pyr_excise"/>
    <property type="match status" value="1"/>
</dbReference>
<reference evidence="1 2" key="1">
    <citation type="submission" date="2020-08" db="EMBL/GenBank/DDBJ databases">
        <title>A Genomic Blueprint of the Chicken Gut Microbiome.</title>
        <authorList>
            <person name="Gilroy R."/>
            <person name="Ravi A."/>
            <person name="Getino M."/>
            <person name="Pursley I."/>
            <person name="Horton D.L."/>
            <person name="Alikhan N.-F."/>
            <person name="Baker D."/>
            <person name="Gharbi K."/>
            <person name="Hall N."/>
            <person name="Watson M."/>
            <person name="Adriaenssens E.M."/>
            <person name="Foster-Nyarko E."/>
            <person name="Jarju S."/>
            <person name="Secka A."/>
            <person name="Antonio M."/>
            <person name="Oren A."/>
            <person name="Chaudhuri R."/>
            <person name="La Ragione R.M."/>
            <person name="Hildebrand F."/>
            <person name="Pallen M.J."/>
        </authorList>
    </citation>
    <scope>NUCLEOTIDE SEQUENCE [LARGE SCALE GENOMIC DNA]</scope>
    <source>
        <strain evidence="1 2">Sa3CUA2</strain>
    </source>
</reference>
<protein>
    <submittedName>
        <fullName evidence="1">Pyrimidine dimer DNA glycosylase</fullName>
    </submittedName>
</protein>
<gene>
    <name evidence="1" type="ORF">H9657_09555</name>
</gene>
<evidence type="ECO:0000313" key="1">
    <source>
        <dbReference type="EMBL" id="MBD7918520.1"/>
    </source>
</evidence>
<comment type="caution">
    <text evidence="1">The sequence shown here is derived from an EMBL/GenBank/DDBJ whole genome shotgun (WGS) entry which is preliminary data.</text>
</comment>
<keyword evidence="2" id="KW-1185">Reference proteome</keyword>
<dbReference type="RefSeq" id="WP_191782759.1">
    <property type="nucleotide sequence ID" value="NZ_JACSQV010000007.1"/>
</dbReference>
<name>A0ABR8QDR6_9CELL</name>
<proteinExistence type="predicted"/>
<sequence>MRLWSLHPSLLDRQGLTACWREGLLAQAVLAGRTRGYTQHPQLVRFRRQPDPLVAVAAYLHAVADEATARGYRFDTTRVDVPEGERTRTAPQVPVTDGQLALEWRHLLDKLAVRSPERYAVVEQSGGPVPHPLFVVVPGGVEEWERAT</sequence>